<name>A0ABT8F0K5_9BACT</name>
<evidence type="ECO:0008006" key="3">
    <source>
        <dbReference type="Google" id="ProtNLM"/>
    </source>
</evidence>
<dbReference type="EMBL" id="JAUHJS010000001">
    <property type="protein sequence ID" value="MDN4163940.1"/>
    <property type="molecule type" value="Genomic_DNA"/>
</dbReference>
<proteinExistence type="predicted"/>
<dbReference type="Proteomes" id="UP001168552">
    <property type="component" value="Unassembled WGS sequence"/>
</dbReference>
<comment type="caution">
    <text evidence="1">The sequence shown here is derived from an EMBL/GenBank/DDBJ whole genome shotgun (WGS) entry which is preliminary data.</text>
</comment>
<evidence type="ECO:0000313" key="2">
    <source>
        <dbReference type="Proteomes" id="UP001168552"/>
    </source>
</evidence>
<gene>
    <name evidence="1" type="ORF">QWY31_00425</name>
</gene>
<organism evidence="1 2">
    <name type="scientific">Shiella aurantiaca</name>
    <dbReference type="NCBI Taxonomy" id="3058365"/>
    <lineage>
        <taxon>Bacteria</taxon>
        <taxon>Pseudomonadati</taxon>
        <taxon>Bacteroidota</taxon>
        <taxon>Cytophagia</taxon>
        <taxon>Cytophagales</taxon>
        <taxon>Shiellaceae</taxon>
        <taxon>Shiella</taxon>
    </lineage>
</organism>
<keyword evidence="2" id="KW-1185">Reference proteome</keyword>
<evidence type="ECO:0000313" key="1">
    <source>
        <dbReference type="EMBL" id="MDN4163940.1"/>
    </source>
</evidence>
<sequence length="147" mass="17368">MKVVHENKFCQAYYDEVHKIVWNRYIDLVNPDLLIEMHRAVMKFVVQNPTVACFYDLTNMKGTFTKTLNFLIKEYEPTLYKNNVIYGSFAMNEKDVFMKFAMNQMFKVMSTKMELKVHKTIDEACKWLGEKMNATVVMPELPKMVKA</sequence>
<dbReference type="RefSeq" id="WP_320002469.1">
    <property type="nucleotide sequence ID" value="NZ_JAUHJS010000001.1"/>
</dbReference>
<accession>A0ABT8F0K5</accession>
<protein>
    <recommendedName>
        <fullName evidence="3">STAS/SEC14 domain-containing protein</fullName>
    </recommendedName>
</protein>
<reference evidence="1" key="1">
    <citation type="submission" date="2023-06" db="EMBL/GenBank/DDBJ databases">
        <title>Cytophagales bacterium Strain LB-30, isolated from soil.</title>
        <authorList>
            <person name="Liu B."/>
        </authorList>
    </citation>
    <scope>NUCLEOTIDE SEQUENCE</scope>
    <source>
        <strain evidence="1">LB-30</strain>
    </source>
</reference>